<dbReference type="GO" id="GO:0106300">
    <property type="term" value="P:protein-DNA covalent cross-linking repair"/>
    <property type="evidence" value="ECO:0007669"/>
    <property type="project" value="InterPro"/>
</dbReference>
<name>A0AA37XF93_9MICO</name>
<dbReference type="SUPFAM" id="SSF143081">
    <property type="entry name" value="BB1717-like"/>
    <property type="match status" value="1"/>
</dbReference>
<keyword evidence="5" id="KW-0190">Covalent protein-DNA linkage</keyword>
<evidence type="ECO:0000256" key="1">
    <source>
        <dbReference type="ARBA" id="ARBA00008136"/>
    </source>
</evidence>
<evidence type="ECO:0000256" key="8">
    <source>
        <dbReference type="RuleBase" id="RU364100"/>
    </source>
</evidence>
<keyword evidence="3" id="KW-0227">DNA damage</keyword>
<dbReference type="InterPro" id="IPR036590">
    <property type="entry name" value="SRAP-like"/>
</dbReference>
<keyword evidence="2 8" id="KW-0645">Protease</keyword>
<dbReference type="EMBL" id="BSUM01000001">
    <property type="protein sequence ID" value="GMA32073.1"/>
    <property type="molecule type" value="Genomic_DNA"/>
</dbReference>
<keyword evidence="11" id="KW-1185">Reference proteome</keyword>
<dbReference type="Gene3D" id="3.90.1680.10">
    <property type="entry name" value="SOS response associated peptidase-like"/>
    <property type="match status" value="1"/>
</dbReference>
<dbReference type="PANTHER" id="PTHR13604:SF0">
    <property type="entry name" value="ABASIC SITE PROCESSING PROTEIN HMCES"/>
    <property type="match status" value="1"/>
</dbReference>
<dbReference type="Pfam" id="PF02586">
    <property type="entry name" value="SRAP"/>
    <property type="match status" value="1"/>
</dbReference>
<reference evidence="10" key="1">
    <citation type="journal article" date="2014" name="Int. J. Syst. Evol. Microbiol.">
        <title>Complete genome sequence of Corynebacterium casei LMG S-19264T (=DSM 44701T), isolated from a smear-ripened cheese.</title>
        <authorList>
            <consortium name="US DOE Joint Genome Institute (JGI-PGF)"/>
            <person name="Walter F."/>
            <person name="Albersmeier A."/>
            <person name="Kalinowski J."/>
            <person name="Ruckert C."/>
        </authorList>
    </citation>
    <scope>NUCLEOTIDE SEQUENCE</scope>
    <source>
        <strain evidence="10">NBRC 112290</strain>
    </source>
</reference>
<keyword evidence="4 8" id="KW-0378">Hydrolase</keyword>
<evidence type="ECO:0000256" key="3">
    <source>
        <dbReference type="ARBA" id="ARBA00022763"/>
    </source>
</evidence>
<evidence type="ECO:0000256" key="4">
    <source>
        <dbReference type="ARBA" id="ARBA00022801"/>
    </source>
</evidence>
<evidence type="ECO:0000256" key="7">
    <source>
        <dbReference type="ARBA" id="ARBA00023239"/>
    </source>
</evidence>
<dbReference type="GO" id="GO:0003697">
    <property type="term" value="F:single-stranded DNA binding"/>
    <property type="evidence" value="ECO:0007669"/>
    <property type="project" value="InterPro"/>
</dbReference>
<proteinExistence type="inferred from homology"/>
<feature type="region of interest" description="Disordered" evidence="9">
    <location>
        <begin position="1"/>
        <end position="31"/>
    </location>
</feature>
<evidence type="ECO:0000256" key="5">
    <source>
        <dbReference type="ARBA" id="ARBA00023124"/>
    </source>
</evidence>
<protein>
    <recommendedName>
        <fullName evidence="8">Abasic site processing protein</fullName>
        <ecNumber evidence="8">3.4.-.-</ecNumber>
    </recommendedName>
</protein>
<dbReference type="GO" id="GO:0008233">
    <property type="term" value="F:peptidase activity"/>
    <property type="evidence" value="ECO:0007669"/>
    <property type="project" value="UniProtKB-KW"/>
</dbReference>
<sequence>MAHGRGPQRQAAQDPFFIHRPPGKGGEAGGASPSLAFAGLYSWWRDPERPEDDPARWVLSTTILTRAARDGLEAIHDREPVVLPPGALDAWLDPSLTEAEDALDVLAAAPPELVWHEIGTRVGSVRNDDPELLRPV</sequence>
<reference evidence="10" key="2">
    <citation type="submission" date="2023-02" db="EMBL/GenBank/DDBJ databases">
        <authorList>
            <person name="Sun Q."/>
            <person name="Mori K."/>
        </authorList>
    </citation>
    <scope>NUCLEOTIDE SEQUENCE</scope>
    <source>
        <strain evidence="10">NBRC 112290</strain>
    </source>
</reference>
<dbReference type="GO" id="GO:0006508">
    <property type="term" value="P:proteolysis"/>
    <property type="evidence" value="ECO:0007669"/>
    <property type="project" value="UniProtKB-KW"/>
</dbReference>
<accession>A0AA37XF93</accession>
<dbReference type="EC" id="3.4.-.-" evidence="8"/>
<dbReference type="PANTHER" id="PTHR13604">
    <property type="entry name" value="DC12-RELATED"/>
    <property type="match status" value="1"/>
</dbReference>
<keyword evidence="6" id="KW-0238">DNA-binding</keyword>
<evidence type="ECO:0000256" key="9">
    <source>
        <dbReference type="SAM" id="MobiDB-lite"/>
    </source>
</evidence>
<evidence type="ECO:0000256" key="2">
    <source>
        <dbReference type="ARBA" id="ARBA00022670"/>
    </source>
</evidence>
<dbReference type="GO" id="GO:0016829">
    <property type="term" value="F:lyase activity"/>
    <property type="evidence" value="ECO:0007669"/>
    <property type="project" value="UniProtKB-KW"/>
</dbReference>
<comment type="similarity">
    <text evidence="1 8">Belongs to the SOS response-associated peptidase family.</text>
</comment>
<dbReference type="InterPro" id="IPR003738">
    <property type="entry name" value="SRAP"/>
</dbReference>
<comment type="caution">
    <text evidence="10">The sequence shown here is derived from an EMBL/GenBank/DDBJ whole genome shotgun (WGS) entry which is preliminary data.</text>
</comment>
<keyword evidence="7" id="KW-0456">Lyase</keyword>
<evidence type="ECO:0000313" key="10">
    <source>
        <dbReference type="EMBL" id="GMA32073.1"/>
    </source>
</evidence>
<gene>
    <name evidence="10" type="ORF">GCM10025875_20650</name>
</gene>
<evidence type="ECO:0000313" key="11">
    <source>
        <dbReference type="Proteomes" id="UP001157161"/>
    </source>
</evidence>
<dbReference type="AlphaFoldDB" id="A0AA37XF93"/>
<organism evidence="10 11">
    <name type="scientific">Litorihabitans aurantiacus</name>
    <dbReference type="NCBI Taxonomy" id="1930061"/>
    <lineage>
        <taxon>Bacteria</taxon>
        <taxon>Bacillati</taxon>
        <taxon>Actinomycetota</taxon>
        <taxon>Actinomycetes</taxon>
        <taxon>Micrococcales</taxon>
        <taxon>Beutenbergiaceae</taxon>
        <taxon>Litorihabitans</taxon>
    </lineage>
</organism>
<dbReference type="Proteomes" id="UP001157161">
    <property type="component" value="Unassembled WGS sequence"/>
</dbReference>
<evidence type="ECO:0000256" key="6">
    <source>
        <dbReference type="ARBA" id="ARBA00023125"/>
    </source>
</evidence>